<keyword evidence="1" id="KW-0812">Transmembrane</keyword>
<organism evidence="2 3">
    <name type="scientific">Collinsella intestinalis</name>
    <dbReference type="NCBI Taxonomy" id="147207"/>
    <lineage>
        <taxon>Bacteria</taxon>
        <taxon>Bacillati</taxon>
        <taxon>Actinomycetota</taxon>
        <taxon>Coriobacteriia</taxon>
        <taxon>Coriobacteriales</taxon>
        <taxon>Coriobacteriaceae</taxon>
        <taxon>Collinsella</taxon>
    </lineage>
</organism>
<protein>
    <submittedName>
        <fullName evidence="2">Uncharacterized protein</fullName>
    </submittedName>
</protein>
<dbReference type="RefSeq" id="WP_118272292.1">
    <property type="nucleotide sequence ID" value="NZ_JAQCXU010000011.1"/>
</dbReference>
<keyword evidence="1" id="KW-0472">Membrane</keyword>
<feature type="transmembrane region" description="Helical" evidence="1">
    <location>
        <begin position="31"/>
        <end position="50"/>
    </location>
</feature>
<dbReference type="Proteomes" id="UP000286050">
    <property type="component" value="Unassembled WGS sequence"/>
</dbReference>
<evidence type="ECO:0000313" key="2">
    <source>
        <dbReference type="EMBL" id="RHD54582.1"/>
    </source>
</evidence>
<feature type="transmembrane region" description="Helical" evidence="1">
    <location>
        <begin position="56"/>
        <end position="76"/>
    </location>
</feature>
<reference evidence="2 3" key="1">
    <citation type="submission" date="2018-08" db="EMBL/GenBank/DDBJ databases">
        <title>A genome reference for cultivated species of the human gut microbiota.</title>
        <authorList>
            <person name="Zou Y."/>
            <person name="Xue W."/>
            <person name="Luo G."/>
        </authorList>
    </citation>
    <scope>NUCLEOTIDE SEQUENCE [LARGE SCALE GENOMIC DNA]</scope>
    <source>
        <strain evidence="2 3">AM30-5LB</strain>
    </source>
</reference>
<keyword evidence="1" id="KW-1133">Transmembrane helix</keyword>
<dbReference type="AlphaFoldDB" id="A0A414FUL4"/>
<evidence type="ECO:0000256" key="1">
    <source>
        <dbReference type="SAM" id="Phobius"/>
    </source>
</evidence>
<accession>A0A414FUL4</accession>
<evidence type="ECO:0000313" key="3">
    <source>
        <dbReference type="Proteomes" id="UP000286050"/>
    </source>
</evidence>
<proteinExistence type="predicted"/>
<dbReference type="EMBL" id="QSJI01000008">
    <property type="protein sequence ID" value="RHD54582.1"/>
    <property type="molecule type" value="Genomic_DNA"/>
</dbReference>
<sequence>MPQSIDTQHWTRADLIKEAKMQTDAIQRLKVWLRFGYSLMAVGAILLIWSSSASNGTAAVMGGACLVLGIPVSVILKVGITRAKANVEGILSQAGVDINEK</sequence>
<name>A0A414FUL4_9ACTN</name>
<gene>
    <name evidence="2" type="ORF">DW787_07385</name>
</gene>
<comment type="caution">
    <text evidence="2">The sequence shown here is derived from an EMBL/GenBank/DDBJ whole genome shotgun (WGS) entry which is preliminary data.</text>
</comment>